<reference evidence="3" key="1">
    <citation type="submission" date="2021-02" db="EMBL/GenBank/DDBJ databases">
        <authorList>
            <person name="Nowell W R."/>
        </authorList>
    </citation>
    <scope>NUCLEOTIDE SEQUENCE</scope>
</reference>
<dbReference type="SUPFAM" id="SSF55307">
    <property type="entry name" value="Tubulin C-terminal domain-like"/>
    <property type="match status" value="1"/>
</dbReference>
<accession>A0A820WXW7</accession>
<dbReference type="GO" id="GO:0005525">
    <property type="term" value="F:GTP binding"/>
    <property type="evidence" value="ECO:0007669"/>
    <property type="project" value="UniProtKB-KW"/>
</dbReference>
<evidence type="ECO:0000256" key="1">
    <source>
        <dbReference type="ARBA" id="ARBA00022741"/>
    </source>
</evidence>
<dbReference type="AlphaFoldDB" id="A0A820WXW7"/>
<gene>
    <name evidence="3" type="ORF">TOA249_LOCUS5343</name>
</gene>
<keyword evidence="2" id="KW-0342">GTP-binding</keyword>
<evidence type="ECO:0000313" key="3">
    <source>
        <dbReference type="EMBL" id="CAF4525616.1"/>
    </source>
</evidence>
<dbReference type="InterPro" id="IPR037103">
    <property type="entry name" value="Tubulin/FtsZ-like_C"/>
</dbReference>
<keyword evidence="1" id="KW-0547">Nucleotide-binding</keyword>
<dbReference type="EMBL" id="CAJOBS010000214">
    <property type="protein sequence ID" value="CAF4525616.1"/>
    <property type="molecule type" value="Genomic_DNA"/>
</dbReference>
<sequence>MNLTNAKIDERDKLLKELAVQPNKKDLVDNITTVSIFQEINSDNRIILDSAATRFEFLWISIKPPFSDIRLSSVGIRRPRFGIGFIHLEAPRTDVGSNTSLFTVGMIIDYNIFPSPQITESIVEPYNAMLAAQHQSDSTVNHPIGMTMSGFFHIPGRTVQLGSGRRDQSYRAISIRELVDQVFNPRNVMCALDLRQGQNVTVALIFLGCLSMYQVDEHNAACTKS</sequence>
<evidence type="ECO:0000313" key="4">
    <source>
        <dbReference type="Proteomes" id="UP000663838"/>
    </source>
</evidence>
<proteinExistence type="predicted"/>
<evidence type="ECO:0000256" key="2">
    <source>
        <dbReference type="ARBA" id="ARBA00023134"/>
    </source>
</evidence>
<comment type="caution">
    <text evidence="3">The sequence shown here is derived from an EMBL/GenBank/DDBJ whole genome shotgun (WGS) entry which is preliminary data.</text>
</comment>
<organism evidence="3 4">
    <name type="scientific">Rotaria socialis</name>
    <dbReference type="NCBI Taxonomy" id="392032"/>
    <lineage>
        <taxon>Eukaryota</taxon>
        <taxon>Metazoa</taxon>
        <taxon>Spiralia</taxon>
        <taxon>Gnathifera</taxon>
        <taxon>Rotifera</taxon>
        <taxon>Eurotatoria</taxon>
        <taxon>Bdelloidea</taxon>
        <taxon>Philodinida</taxon>
        <taxon>Philodinidae</taxon>
        <taxon>Rotaria</taxon>
    </lineage>
</organism>
<protein>
    <submittedName>
        <fullName evidence="3">Uncharacterized protein</fullName>
    </submittedName>
</protein>
<dbReference type="Gene3D" id="3.30.1330.20">
    <property type="entry name" value="Tubulin/FtsZ, C-terminal domain"/>
    <property type="match status" value="1"/>
</dbReference>
<dbReference type="Proteomes" id="UP000663838">
    <property type="component" value="Unassembled WGS sequence"/>
</dbReference>
<dbReference type="InterPro" id="IPR008280">
    <property type="entry name" value="Tub_FtsZ_C"/>
</dbReference>
<name>A0A820WXW7_9BILA</name>